<organism evidence="2">
    <name type="scientific">Arundo donax</name>
    <name type="common">Giant reed</name>
    <name type="synonym">Donax arundinaceus</name>
    <dbReference type="NCBI Taxonomy" id="35708"/>
    <lineage>
        <taxon>Eukaryota</taxon>
        <taxon>Viridiplantae</taxon>
        <taxon>Streptophyta</taxon>
        <taxon>Embryophyta</taxon>
        <taxon>Tracheophyta</taxon>
        <taxon>Spermatophyta</taxon>
        <taxon>Magnoliopsida</taxon>
        <taxon>Liliopsida</taxon>
        <taxon>Poales</taxon>
        <taxon>Poaceae</taxon>
        <taxon>PACMAD clade</taxon>
        <taxon>Arundinoideae</taxon>
        <taxon>Arundineae</taxon>
        <taxon>Arundo</taxon>
    </lineage>
</organism>
<feature type="region of interest" description="Disordered" evidence="1">
    <location>
        <begin position="1"/>
        <end position="39"/>
    </location>
</feature>
<accession>A0A0A8YWN9</accession>
<evidence type="ECO:0000256" key="1">
    <source>
        <dbReference type="SAM" id="MobiDB-lite"/>
    </source>
</evidence>
<reference evidence="2" key="1">
    <citation type="submission" date="2014-09" db="EMBL/GenBank/DDBJ databases">
        <authorList>
            <person name="Magalhaes I.L.F."/>
            <person name="Oliveira U."/>
            <person name="Santos F.R."/>
            <person name="Vidigal T.H.D.A."/>
            <person name="Brescovit A.D."/>
            <person name="Santos A.J."/>
        </authorList>
    </citation>
    <scope>NUCLEOTIDE SEQUENCE</scope>
    <source>
        <tissue evidence="2">Shoot tissue taken approximately 20 cm above the soil surface</tissue>
    </source>
</reference>
<sequence length="39" mass="4359">MKGVNPKSSNRSNVHYGRISKSSLPQVHSCRKTAGNERF</sequence>
<reference evidence="2" key="2">
    <citation type="journal article" date="2015" name="Data Brief">
        <title>Shoot transcriptome of the giant reed, Arundo donax.</title>
        <authorList>
            <person name="Barrero R.A."/>
            <person name="Guerrero F.D."/>
            <person name="Moolhuijzen P."/>
            <person name="Goolsby J.A."/>
            <person name="Tidwell J."/>
            <person name="Bellgard S.E."/>
            <person name="Bellgard M.I."/>
        </authorList>
    </citation>
    <scope>NUCLEOTIDE SEQUENCE</scope>
    <source>
        <tissue evidence="2">Shoot tissue taken approximately 20 cm above the soil surface</tissue>
    </source>
</reference>
<feature type="compositionally biased region" description="Polar residues" evidence="1">
    <location>
        <begin position="1"/>
        <end position="13"/>
    </location>
</feature>
<proteinExistence type="predicted"/>
<name>A0A0A8YWN9_ARUDO</name>
<dbReference type="EMBL" id="GBRH01268980">
    <property type="protein sequence ID" value="JAD28915.1"/>
    <property type="molecule type" value="Transcribed_RNA"/>
</dbReference>
<protein>
    <submittedName>
        <fullName evidence="2">Uncharacterized protein</fullName>
    </submittedName>
</protein>
<dbReference type="AlphaFoldDB" id="A0A0A8YWN9"/>
<evidence type="ECO:0000313" key="2">
    <source>
        <dbReference type="EMBL" id="JAD28915.1"/>
    </source>
</evidence>